<evidence type="ECO:0000313" key="3">
    <source>
        <dbReference type="Proteomes" id="UP001596052"/>
    </source>
</evidence>
<organism evidence="2 3">
    <name type="scientific">Prosthecobacter fluviatilis</name>
    <dbReference type="NCBI Taxonomy" id="445931"/>
    <lineage>
        <taxon>Bacteria</taxon>
        <taxon>Pseudomonadati</taxon>
        <taxon>Verrucomicrobiota</taxon>
        <taxon>Verrucomicrobiia</taxon>
        <taxon>Verrucomicrobiales</taxon>
        <taxon>Verrucomicrobiaceae</taxon>
        <taxon>Prosthecobacter</taxon>
    </lineage>
</organism>
<dbReference type="Proteomes" id="UP001596052">
    <property type="component" value="Unassembled WGS sequence"/>
</dbReference>
<dbReference type="RefSeq" id="WP_377163029.1">
    <property type="nucleotide sequence ID" value="NZ_JBHSMQ010000001.1"/>
</dbReference>
<protein>
    <submittedName>
        <fullName evidence="2">TetR/AcrR family transcriptional regulator</fullName>
    </submittedName>
</protein>
<gene>
    <name evidence="2" type="ORF">ACFQDI_02430</name>
</gene>
<feature type="region of interest" description="Disordered" evidence="1">
    <location>
        <begin position="1"/>
        <end position="20"/>
    </location>
</feature>
<reference evidence="3" key="1">
    <citation type="journal article" date="2019" name="Int. J. Syst. Evol. Microbiol.">
        <title>The Global Catalogue of Microorganisms (GCM) 10K type strain sequencing project: providing services to taxonomists for standard genome sequencing and annotation.</title>
        <authorList>
            <consortium name="The Broad Institute Genomics Platform"/>
            <consortium name="The Broad Institute Genome Sequencing Center for Infectious Disease"/>
            <person name="Wu L."/>
            <person name="Ma J."/>
        </authorList>
    </citation>
    <scope>NUCLEOTIDE SEQUENCE [LARGE SCALE GENOMIC DNA]</scope>
    <source>
        <strain evidence="3">CGMCC 4.1469</strain>
    </source>
</reference>
<dbReference type="InterPro" id="IPR009057">
    <property type="entry name" value="Homeodomain-like_sf"/>
</dbReference>
<dbReference type="Gene3D" id="1.10.357.10">
    <property type="entry name" value="Tetracycline Repressor, domain 2"/>
    <property type="match status" value="1"/>
</dbReference>
<evidence type="ECO:0000313" key="2">
    <source>
        <dbReference type="EMBL" id="MFC5453700.1"/>
    </source>
</evidence>
<name>A0ABW0KKD2_9BACT</name>
<sequence>MKKKTAAKPPRDYQQTARAEAAEASTRRIIEAFLKRAETEWFDKIKLDDIAADAGVTVQTVVRKFGSKMGLLEVAHKHMGESVAVRRVVVPGDLDSAIDALTRDYEDVGPLVLRLLDQEQMHPVLKPTLDVGRRGHRDWLQETFAERLKPLTPARREATLDALVVAADIYVWKLIRLDMGRSIPAYKQVVRQMILAALEPR</sequence>
<comment type="caution">
    <text evidence="2">The sequence shown here is derived from an EMBL/GenBank/DDBJ whole genome shotgun (WGS) entry which is preliminary data.</text>
</comment>
<accession>A0ABW0KKD2</accession>
<evidence type="ECO:0000256" key="1">
    <source>
        <dbReference type="SAM" id="MobiDB-lite"/>
    </source>
</evidence>
<dbReference type="EMBL" id="JBHSMQ010000001">
    <property type="protein sequence ID" value="MFC5453700.1"/>
    <property type="molecule type" value="Genomic_DNA"/>
</dbReference>
<proteinExistence type="predicted"/>
<keyword evidence="3" id="KW-1185">Reference proteome</keyword>
<dbReference type="SUPFAM" id="SSF46689">
    <property type="entry name" value="Homeodomain-like"/>
    <property type="match status" value="1"/>
</dbReference>